<dbReference type="AlphaFoldDB" id="A0A9X3XJY3"/>
<evidence type="ECO:0000313" key="2">
    <source>
        <dbReference type="Proteomes" id="UP001141183"/>
    </source>
</evidence>
<accession>A0A9X3XJY3</accession>
<gene>
    <name evidence="1" type="ORF">NE398_05915</name>
</gene>
<proteinExistence type="predicted"/>
<dbReference type="GeneID" id="93042563"/>
<comment type="caution">
    <text evidence="1">The sequence shown here is derived from an EMBL/GenBank/DDBJ whole genome shotgun (WGS) entry which is preliminary data.</text>
</comment>
<evidence type="ECO:0000313" key="1">
    <source>
        <dbReference type="EMBL" id="MDC4239696.1"/>
    </source>
</evidence>
<name>A0A9X3XJY3_9CLOT</name>
<dbReference type="RefSeq" id="WP_008677420.1">
    <property type="nucleotide sequence ID" value="NZ_BAAACM010000003.1"/>
</dbReference>
<dbReference type="EMBL" id="JAMRYU010000005">
    <property type="protein sequence ID" value="MDC4239696.1"/>
    <property type="molecule type" value="Genomic_DNA"/>
</dbReference>
<reference evidence="1" key="1">
    <citation type="submission" date="2022-05" db="EMBL/GenBank/DDBJ databases">
        <title>Draft genome sequence of Clostridium tertium strain CP3 isolated from Peru.</title>
        <authorList>
            <person name="Hurtado R."/>
            <person name="Lima L."/>
            <person name="Sousa T."/>
            <person name="Jaiswal A.K."/>
            <person name="Tiwari S."/>
            <person name="Maturrano L."/>
            <person name="Brenig B."/>
            <person name="Azevedo V."/>
        </authorList>
    </citation>
    <scope>NUCLEOTIDE SEQUENCE</scope>
    <source>
        <strain evidence="1">CP3</strain>
    </source>
</reference>
<protein>
    <submittedName>
        <fullName evidence="1">FeoB-associated Cys-rich membrane protein</fullName>
    </submittedName>
</protein>
<dbReference type="Proteomes" id="UP001141183">
    <property type="component" value="Unassembled WGS sequence"/>
</dbReference>
<sequence length="54" mass="6011">MEVLITLIIVAFAGYTIYKNVRKSSKGECNCGSCSNHCPAYEEKENGIKLKKNN</sequence>
<dbReference type="Pfam" id="PF12669">
    <property type="entry name" value="FeoB_associated"/>
    <property type="match status" value="1"/>
</dbReference>
<keyword evidence="2" id="KW-1185">Reference proteome</keyword>
<organism evidence="1 2">
    <name type="scientific">Clostridium tertium</name>
    <dbReference type="NCBI Taxonomy" id="1559"/>
    <lineage>
        <taxon>Bacteria</taxon>
        <taxon>Bacillati</taxon>
        <taxon>Bacillota</taxon>
        <taxon>Clostridia</taxon>
        <taxon>Eubacteriales</taxon>
        <taxon>Clostridiaceae</taxon>
        <taxon>Clostridium</taxon>
    </lineage>
</organism>